<dbReference type="Pfam" id="PF26639">
    <property type="entry name" value="Het-6_barrel"/>
    <property type="match status" value="1"/>
</dbReference>
<proteinExistence type="predicted"/>
<accession>A0AAE0D855</accession>
<feature type="domain" description="Heterokaryon incompatibility" evidence="1">
    <location>
        <begin position="50"/>
        <end position="155"/>
    </location>
</feature>
<dbReference type="InterPro" id="IPR052895">
    <property type="entry name" value="HetReg/Transcr_Mod"/>
</dbReference>
<keyword evidence="3" id="KW-1185">Reference proteome</keyword>
<sequence>MNPIGAYQYPPLSGPRCTRIIRLHPGATKDASCPLRCDLVEIDLDDPPDYLALSYTWNGETPSEPLTIGNAQADSRQATGSQLLITPNCAAALRAFRKSLHRRINRRKHLTLWVDAICINQGSNDDKSTQVEMMAEIFEHAKRVVVWLGDQDSPTSSRPLLCSLACVVLPNPIIGRLGGFFRWTERSKALKWFHPRFSHSSLETLLSLQAAELRDRIFAFRAMSHNVFAKIEVDYRRPLQDLFTETSMTVIRDTNNLYLLYFASLEKTSPGTENGSMPSWSLDFGIRDHHEGYRGVHMVQYISSNASHGSRPWISFPDGGVSLRVSGRSVGVIGNLIGNVDPIGNSLLVAKMAMEDESRQEFEESDTRSVSLIEENYDNYEDRLGQLMRHFVSILRRKLGADPRSEAKMAMTLLELMQGIAEATGLQPVTIPSLAPNSTFEDLLEALCDDSYLGFRIKYRMGEGRMFFTTDGRAGLGVPRISDGDEVFLIAGLKHPFILRPHGENGEYTLVGPAVVTGMMKGELWPEDESELRDIDIV</sequence>
<reference evidence="2" key="1">
    <citation type="submission" date="2023-02" db="EMBL/GenBank/DDBJ databases">
        <title>Colletotrichum kahawae CIFC_Que2 genome sequencing and assembly.</title>
        <authorList>
            <person name="Baroncelli R."/>
        </authorList>
    </citation>
    <scope>NUCLEOTIDE SEQUENCE</scope>
    <source>
        <strain evidence="2">CIFC_Que2</strain>
    </source>
</reference>
<gene>
    <name evidence="2" type="ORF">CKAH01_16683</name>
</gene>
<name>A0AAE0D855_COLKA</name>
<dbReference type="Proteomes" id="UP001281614">
    <property type="component" value="Unassembled WGS sequence"/>
</dbReference>
<protein>
    <submittedName>
        <fullName evidence="2">Ankyrin unc44</fullName>
    </submittedName>
</protein>
<dbReference type="EMBL" id="VYYT01000181">
    <property type="protein sequence ID" value="KAK2759267.1"/>
    <property type="molecule type" value="Genomic_DNA"/>
</dbReference>
<dbReference type="Pfam" id="PF06985">
    <property type="entry name" value="HET"/>
    <property type="match status" value="1"/>
</dbReference>
<evidence type="ECO:0000313" key="3">
    <source>
        <dbReference type="Proteomes" id="UP001281614"/>
    </source>
</evidence>
<dbReference type="AlphaFoldDB" id="A0AAE0D855"/>
<dbReference type="InterPro" id="IPR010730">
    <property type="entry name" value="HET"/>
</dbReference>
<organism evidence="2 3">
    <name type="scientific">Colletotrichum kahawae</name>
    <name type="common">Coffee berry disease fungus</name>
    <dbReference type="NCBI Taxonomy" id="34407"/>
    <lineage>
        <taxon>Eukaryota</taxon>
        <taxon>Fungi</taxon>
        <taxon>Dikarya</taxon>
        <taxon>Ascomycota</taxon>
        <taxon>Pezizomycotina</taxon>
        <taxon>Sordariomycetes</taxon>
        <taxon>Hypocreomycetidae</taxon>
        <taxon>Glomerellales</taxon>
        <taxon>Glomerellaceae</taxon>
        <taxon>Colletotrichum</taxon>
        <taxon>Colletotrichum gloeosporioides species complex</taxon>
    </lineage>
</organism>
<dbReference type="PANTHER" id="PTHR24148">
    <property type="entry name" value="ANKYRIN REPEAT DOMAIN-CONTAINING PROTEIN 39 HOMOLOG-RELATED"/>
    <property type="match status" value="1"/>
</dbReference>
<comment type="caution">
    <text evidence="2">The sequence shown here is derived from an EMBL/GenBank/DDBJ whole genome shotgun (WGS) entry which is preliminary data.</text>
</comment>
<evidence type="ECO:0000259" key="1">
    <source>
        <dbReference type="Pfam" id="PF06985"/>
    </source>
</evidence>
<dbReference type="PANTHER" id="PTHR24148:SF64">
    <property type="entry name" value="HETEROKARYON INCOMPATIBILITY DOMAIN-CONTAINING PROTEIN"/>
    <property type="match status" value="1"/>
</dbReference>
<evidence type="ECO:0000313" key="2">
    <source>
        <dbReference type="EMBL" id="KAK2759267.1"/>
    </source>
</evidence>